<dbReference type="EMBL" id="JAEPCR010000058">
    <property type="protein sequence ID" value="MCG7979217.1"/>
    <property type="molecule type" value="Genomic_DNA"/>
</dbReference>
<evidence type="ECO:0000313" key="3">
    <source>
        <dbReference type="Proteomes" id="UP000886674"/>
    </source>
</evidence>
<accession>A0A9E4MWL6</accession>
<dbReference type="AlphaFoldDB" id="A0A9E4MWL6"/>
<name>A0A9E4MWL6_9GAMM</name>
<dbReference type="InterPro" id="IPR032816">
    <property type="entry name" value="VTT_dom"/>
</dbReference>
<gene>
    <name evidence="2" type="ORF">JAY77_13875</name>
</gene>
<evidence type="ECO:0000313" key="2">
    <source>
        <dbReference type="EMBL" id="MCG7979217.1"/>
    </source>
</evidence>
<organism evidence="2 3">
    <name type="scientific">Candidatus Thiodiazotropha taylori</name>
    <dbReference type="NCBI Taxonomy" id="2792791"/>
    <lineage>
        <taxon>Bacteria</taxon>
        <taxon>Pseudomonadati</taxon>
        <taxon>Pseudomonadota</taxon>
        <taxon>Gammaproteobacteria</taxon>
        <taxon>Chromatiales</taxon>
        <taxon>Sedimenticolaceae</taxon>
        <taxon>Candidatus Thiodiazotropha</taxon>
    </lineage>
</organism>
<reference evidence="2" key="1">
    <citation type="journal article" date="2021" name="Proc. Natl. Acad. Sci. U.S.A.">
        <title>Global biogeography of chemosynthetic symbionts reveals both localized and globally distributed symbiont groups. .</title>
        <authorList>
            <person name="Osvatic J.T."/>
            <person name="Wilkins L.G.E."/>
            <person name="Leibrecht L."/>
            <person name="Leray M."/>
            <person name="Zauner S."/>
            <person name="Polzin J."/>
            <person name="Camacho Y."/>
            <person name="Gros O."/>
            <person name="van Gils J.A."/>
            <person name="Eisen J.A."/>
            <person name="Petersen J.M."/>
            <person name="Yuen B."/>
        </authorList>
    </citation>
    <scope>NUCLEOTIDE SEQUENCE</scope>
    <source>
        <strain evidence="2">MAGclacostrist055</strain>
    </source>
</reference>
<dbReference type="Pfam" id="PF09335">
    <property type="entry name" value="VTT_dom"/>
    <property type="match status" value="1"/>
</dbReference>
<dbReference type="Proteomes" id="UP000886674">
    <property type="component" value="Unassembled WGS sequence"/>
</dbReference>
<dbReference type="PANTHER" id="PTHR42709:SF4">
    <property type="entry name" value="INNER MEMBRANE PROTEIN YQAA"/>
    <property type="match status" value="1"/>
</dbReference>
<proteinExistence type="predicted"/>
<dbReference type="InterPro" id="IPR051311">
    <property type="entry name" value="DedA_domain"/>
</dbReference>
<dbReference type="PANTHER" id="PTHR42709">
    <property type="entry name" value="ALKALINE PHOSPHATASE LIKE PROTEIN"/>
    <property type="match status" value="1"/>
</dbReference>
<sequence length="150" mass="15995">MLDLSSNLSLSGGPVGLFITSLLASTLLPGGSEAMLLWELQQNPAQATLLWGVATLGNTLGGLSSWLIGWWLARRFPDRGLKDEKQRQALQRVKRYGTPILLFSWLPVIGDPLCLAAGWSGVRLLPATLLIGLGKALRYGVLVGAMGSLG</sequence>
<dbReference type="GO" id="GO:0005886">
    <property type="term" value="C:plasma membrane"/>
    <property type="evidence" value="ECO:0007669"/>
    <property type="project" value="UniProtKB-ARBA"/>
</dbReference>
<protein>
    <submittedName>
        <fullName evidence="2">DedA family protein</fullName>
    </submittedName>
</protein>
<comment type="caution">
    <text evidence="2">The sequence shown here is derived from an EMBL/GenBank/DDBJ whole genome shotgun (WGS) entry which is preliminary data.</text>
</comment>
<feature type="domain" description="VTT" evidence="1">
    <location>
        <begin position="51"/>
        <end position="145"/>
    </location>
</feature>
<evidence type="ECO:0000259" key="1">
    <source>
        <dbReference type="Pfam" id="PF09335"/>
    </source>
</evidence>